<dbReference type="PANTHER" id="PTHR33343:SF1">
    <property type="entry name" value="LARGE RIBOSOMAL SUBUNIT PROTEIN BL35M"/>
    <property type="match status" value="1"/>
</dbReference>
<dbReference type="PANTHER" id="PTHR33343">
    <property type="entry name" value="54S RIBOSOMAL PROTEIN BL35M"/>
    <property type="match status" value="1"/>
</dbReference>
<evidence type="ECO:0000256" key="1">
    <source>
        <dbReference type="ARBA" id="ARBA00006598"/>
    </source>
</evidence>
<dbReference type="HAMAP" id="MF_00514">
    <property type="entry name" value="Ribosomal_bL35"/>
    <property type="match status" value="1"/>
</dbReference>
<reference evidence="7" key="1">
    <citation type="submission" date="2022-05" db="EMBL/GenBank/DDBJ databases">
        <title>Impact of host demography and evolutionary history on endosymbiont molecular evolution: a test in carpenter ants (Genus Camponotus) and their Blochmannia endosymbionts.</title>
        <authorList>
            <person name="Manthey J.D."/>
            <person name="Giron J.C."/>
            <person name="Hruska J.P."/>
        </authorList>
    </citation>
    <scope>NUCLEOTIDE SEQUENCE</scope>
    <source>
        <strain evidence="8">C-005</strain>
        <strain evidence="7">C-039</strain>
    </source>
</reference>
<evidence type="ECO:0000313" key="8">
    <source>
        <dbReference type="EMBL" id="URJ33022.1"/>
    </source>
</evidence>
<gene>
    <name evidence="5 7" type="primary">rpmI</name>
    <name evidence="7" type="ORF">M9393_01435</name>
    <name evidence="8" type="ORF">M9408_00095</name>
</gene>
<dbReference type="GO" id="GO:0022625">
    <property type="term" value="C:cytosolic large ribosomal subunit"/>
    <property type="evidence" value="ECO:0007669"/>
    <property type="project" value="TreeGrafter"/>
</dbReference>
<dbReference type="AlphaFoldDB" id="A0A9Q8X2S4"/>
<evidence type="ECO:0000256" key="3">
    <source>
        <dbReference type="ARBA" id="ARBA00023274"/>
    </source>
</evidence>
<keyword evidence="2 5" id="KW-0689">Ribosomal protein</keyword>
<evidence type="ECO:0000256" key="4">
    <source>
        <dbReference type="ARBA" id="ARBA00071664"/>
    </source>
</evidence>
<dbReference type="InterPro" id="IPR001706">
    <property type="entry name" value="Ribosomal_bL35"/>
</dbReference>
<dbReference type="InterPro" id="IPR018265">
    <property type="entry name" value="Ribosomal_bL35_CS"/>
</dbReference>
<evidence type="ECO:0000313" key="7">
    <source>
        <dbReference type="EMBL" id="URJ28401.1"/>
    </source>
</evidence>
<dbReference type="NCBIfam" id="TIGR00001">
    <property type="entry name" value="rpmI_bact"/>
    <property type="match status" value="1"/>
</dbReference>
<dbReference type="PRINTS" id="PR00064">
    <property type="entry name" value="RIBOSOMALL35"/>
</dbReference>
<evidence type="ECO:0000313" key="9">
    <source>
        <dbReference type="Proteomes" id="UP001056209"/>
    </source>
</evidence>
<organism evidence="7 9">
    <name type="scientific">Candidatus Blochmannia vicinus</name>
    <name type="common">nom. nud.</name>
    <dbReference type="NCBI Taxonomy" id="251540"/>
    <lineage>
        <taxon>Bacteria</taxon>
        <taxon>Pseudomonadati</taxon>
        <taxon>Pseudomonadota</taxon>
        <taxon>Gammaproteobacteria</taxon>
        <taxon>Enterobacterales</taxon>
        <taxon>Enterobacteriaceae</taxon>
        <taxon>ant endosymbionts</taxon>
        <taxon>Candidatus Blochmanniella</taxon>
    </lineage>
</organism>
<evidence type="ECO:0000313" key="10">
    <source>
        <dbReference type="Proteomes" id="UP001056622"/>
    </source>
</evidence>
<dbReference type="SUPFAM" id="SSF143034">
    <property type="entry name" value="L35p-like"/>
    <property type="match status" value="1"/>
</dbReference>
<comment type="similarity">
    <text evidence="1 5 6">Belongs to the bacterial ribosomal protein bL35 family.</text>
</comment>
<dbReference type="EMBL" id="CP097763">
    <property type="protein sequence ID" value="URJ33022.1"/>
    <property type="molecule type" value="Genomic_DNA"/>
</dbReference>
<dbReference type="Gene3D" id="4.10.410.60">
    <property type="match status" value="1"/>
</dbReference>
<dbReference type="FunFam" id="4.10.410.60:FF:000001">
    <property type="entry name" value="50S ribosomal protein L35"/>
    <property type="match status" value="1"/>
</dbReference>
<dbReference type="Pfam" id="PF01632">
    <property type="entry name" value="Ribosomal_L35p"/>
    <property type="match status" value="1"/>
</dbReference>
<accession>A0A9Q8X2S4</accession>
<dbReference type="GO" id="GO:0006412">
    <property type="term" value="P:translation"/>
    <property type="evidence" value="ECO:0007669"/>
    <property type="project" value="UniProtKB-UniRule"/>
</dbReference>
<evidence type="ECO:0000256" key="5">
    <source>
        <dbReference type="HAMAP-Rule" id="MF_00514"/>
    </source>
</evidence>
<name>A0A9Q8X2S4_9ENTR</name>
<evidence type="ECO:0000256" key="6">
    <source>
        <dbReference type="RuleBase" id="RU000568"/>
    </source>
</evidence>
<keyword evidence="3 5" id="KW-0687">Ribonucleoprotein</keyword>
<dbReference type="InterPro" id="IPR021137">
    <property type="entry name" value="Ribosomal_bL35-like"/>
</dbReference>
<sequence length="65" mass="7779">MPKIKTLQAASKRFKITALGKYKYKHAHMRHILTKKSTKHKRHLRQKSILSKIYLTTIMRCLPYI</sequence>
<dbReference type="RefSeq" id="WP_250248856.1">
    <property type="nucleotide sequence ID" value="NZ_CP097753.1"/>
</dbReference>
<dbReference type="PROSITE" id="PS00936">
    <property type="entry name" value="RIBOSOMAL_L35"/>
    <property type="match status" value="1"/>
</dbReference>
<dbReference type="Proteomes" id="UP001056622">
    <property type="component" value="Chromosome"/>
</dbReference>
<dbReference type="EMBL" id="CP097753">
    <property type="protein sequence ID" value="URJ28401.1"/>
    <property type="molecule type" value="Genomic_DNA"/>
</dbReference>
<evidence type="ECO:0000256" key="2">
    <source>
        <dbReference type="ARBA" id="ARBA00022980"/>
    </source>
</evidence>
<protein>
    <recommendedName>
        <fullName evidence="4 5">Large ribosomal subunit protein bL35</fullName>
    </recommendedName>
</protein>
<dbReference type="InterPro" id="IPR037229">
    <property type="entry name" value="Ribosomal_bL35_sf"/>
</dbReference>
<proteinExistence type="inferred from homology"/>
<keyword evidence="10" id="KW-1185">Reference proteome</keyword>
<dbReference type="Proteomes" id="UP001056209">
    <property type="component" value="Chromosome"/>
</dbReference>
<dbReference type="GO" id="GO:0003735">
    <property type="term" value="F:structural constituent of ribosome"/>
    <property type="evidence" value="ECO:0007669"/>
    <property type="project" value="InterPro"/>
</dbReference>